<dbReference type="Pfam" id="PF05622">
    <property type="entry name" value="HOOK"/>
    <property type="match status" value="1"/>
</dbReference>
<dbReference type="GO" id="GO:0008017">
    <property type="term" value="F:microtubule binding"/>
    <property type="evidence" value="ECO:0007669"/>
    <property type="project" value="InterPro"/>
</dbReference>
<dbReference type="InterPro" id="IPR008636">
    <property type="entry name" value="Hook_C"/>
</dbReference>
<protein>
    <submittedName>
        <fullName evidence="3">Hook microtubule tethering protein 1</fullName>
    </submittedName>
</protein>
<keyword evidence="4" id="KW-1185">Reference proteome</keyword>
<evidence type="ECO:0000256" key="1">
    <source>
        <dbReference type="SAM" id="Coils"/>
    </source>
</evidence>
<feature type="coiled-coil region" evidence="1">
    <location>
        <begin position="10"/>
        <end position="86"/>
    </location>
</feature>
<evidence type="ECO:0000313" key="3">
    <source>
        <dbReference type="EMBL" id="KAF6505499.1"/>
    </source>
</evidence>
<dbReference type="GO" id="GO:0031122">
    <property type="term" value="P:cytoplasmic microtubule organization"/>
    <property type="evidence" value="ECO:0007669"/>
    <property type="project" value="InterPro"/>
</dbReference>
<dbReference type="PANTHER" id="PTHR18947">
    <property type="entry name" value="HOOK PROTEINS"/>
    <property type="match status" value="1"/>
</dbReference>
<dbReference type="Gene3D" id="1.20.5.300">
    <property type="match status" value="1"/>
</dbReference>
<sequence length="381" mass="44664">MMYMHNTVSLEEELKKANAARTQLETYKRQVQDLHSKLSSESKRADTLAFEMKRLEEKHEALLKEKERLIEQRDTLKETNEELRCSQVQQDHLNQTDASAAKSYENLAAEIMPVEYREVFIRLQHENKMLRLQQEGTENQRIEELQEQLEQKHRKMNELETEQRLSKERIRELQQQIEDLQKSLQEQGSKSEGESSSKLKQKLEAHMEKLTEVHEELQKKQELIEDLQPDVNQNAQKINELEAALQKKDEDMKAMEERYKMYLEKARNVIKTLDPKLNPASAEIMLLRKQLAEKERRIEILESECKVAKFRDYEEKLIVSAWYNKSLAFQKLGMESRLVSSSGACKDTGACTPARSFLAQQRHITNTRRNLSVKVSATTSD</sequence>
<dbReference type="GO" id="GO:0005737">
    <property type="term" value="C:cytoplasm"/>
    <property type="evidence" value="ECO:0007669"/>
    <property type="project" value="TreeGrafter"/>
</dbReference>
<dbReference type="AlphaFoldDB" id="A0A7J8K9J7"/>
<comment type="caution">
    <text evidence="3">The sequence shown here is derived from an EMBL/GenBank/DDBJ whole genome shotgun (WGS) entry which is preliminary data.</text>
</comment>
<proteinExistence type="predicted"/>
<feature type="coiled-coil region" evidence="1">
    <location>
        <begin position="132"/>
        <end position="311"/>
    </location>
</feature>
<name>A0A7J8K9J7_ROUAE</name>
<evidence type="ECO:0000313" key="4">
    <source>
        <dbReference type="Proteomes" id="UP000593571"/>
    </source>
</evidence>
<evidence type="ECO:0000259" key="2">
    <source>
        <dbReference type="Pfam" id="PF05622"/>
    </source>
</evidence>
<gene>
    <name evidence="3" type="ORF">HJG63_006360</name>
</gene>
<reference evidence="3 4" key="1">
    <citation type="journal article" date="2020" name="Nature">
        <title>Six reference-quality genomes reveal evolution of bat adaptations.</title>
        <authorList>
            <person name="Jebb D."/>
            <person name="Huang Z."/>
            <person name="Pippel M."/>
            <person name="Hughes G.M."/>
            <person name="Lavrichenko K."/>
            <person name="Devanna P."/>
            <person name="Winkler S."/>
            <person name="Jermiin L.S."/>
            <person name="Skirmuntt E.C."/>
            <person name="Katzourakis A."/>
            <person name="Burkitt-Gray L."/>
            <person name="Ray D.A."/>
            <person name="Sullivan K.A.M."/>
            <person name="Roscito J.G."/>
            <person name="Kirilenko B.M."/>
            <person name="Davalos L.M."/>
            <person name="Corthals A.P."/>
            <person name="Power M.L."/>
            <person name="Jones G."/>
            <person name="Ransome R.D."/>
            <person name="Dechmann D.K.N."/>
            <person name="Locatelli A.G."/>
            <person name="Puechmaille S.J."/>
            <person name="Fedrigo O."/>
            <person name="Jarvis E.D."/>
            <person name="Hiller M."/>
            <person name="Vernes S.C."/>
            <person name="Myers E.W."/>
            <person name="Teeling E.C."/>
        </authorList>
    </citation>
    <scope>NUCLEOTIDE SEQUENCE [LARGE SCALE GENOMIC DNA]</scope>
    <source>
        <strain evidence="3">MRouAeg1</strain>
        <tissue evidence="3">Muscle</tissue>
    </source>
</reference>
<keyword evidence="1" id="KW-0175">Coiled coil</keyword>
<dbReference type="GO" id="GO:0005813">
    <property type="term" value="C:centrosome"/>
    <property type="evidence" value="ECO:0007669"/>
    <property type="project" value="TreeGrafter"/>
</dbReference>
<feature type="domain" description="Hook C-terminal" evidence="2">
    <location>
        <begin position="1"/>
        <end position="371"/>
    </location>
</feature>
<dbReference type="Proteomes" id="UP000593571">
    <property type="component" value="Unassembled WGS sequence"/>
</dbReference>
<dbReference type="GO" id="GO:0051959">
    <property type="term" value="F:dynein light intermediate chain binding"/>
    <property type="evidence" value="ECO:0007669"/>
    <property type="project" value="TreeGrafter"/>
</dbReference>
<dbReference type="PANTHER" id="PTHR18947:SF36">
    <property type="entry name" value="PROTEIN HOOK HOMOLOG 1"/>
    <property type="match status" value="1"/>
</dbReference>
<dbReference type="EMBL" id="JACASE010000001">
    <property type="protein sequence ID" value="KAF6505499.1"/>
    <property type="molecule type" value="Genomic_DNA"/>
</dbReference>
<organism evidence="3 4">
    <name type="scientific">Rousettus aegyptiacus</name>
    <name type="common">Egyptian fruit bat</name>
    <name type="synonym">Pteropus aegyptiacus</name>
    <dbReference type="NCBI Taxonomy" id="9407"/>
    <lineage>
        <taxon>Eukaryota</taxon>
        <taxon>Metazoa</taxon>
        <taxon>Chordata</taxon>
        <taxon>Craniata</taxon>
        <taxon>Vertebrata</taxon>
        <taxon>Euteleostomi</taxon>
        <taxon>Mammalia</taxon>
        <taxon>Eutheria</taxon>
        <taxon>Laurasiatheria</taxon>
        <taxon>Chiroptera</taxon>
        <taxon>Yinpterochiroptera</taxon>
        <taxon>Pteropodoidea</taxon>
        <taxon>Pteropodidae</taxon>
        <taxon>Rousettinae</taxon>
        <taxon>Rousettus</taxon>
    </lineage>
</organism>
<dbReference type="GO" id="GO:0030705">
    <property type="term" value="P:cytoskeleton-dependent intracellular transport"/>
    <property type="evidence" value="ECO:0007669"/>
    <property type="project" value="TreeGrafter"/>
</dbReference>
<accession>A0A7J8K9J7</accession>